<gene>
    <name evidence="2" type="ORF">FHR84_001494</name>
</gene>
<reference evidence="2 3" key="1">
    <citation type="submission" date="2020-07" db="EMBL/GenBank/DDBJ databases">
        <title>Genomic Encyclopedia of Type Strains, Phase III (KMG-III): the genomes of soil and plant-associated and newly described type strains.</title>
        <authorList>
            <person name="Whitman W."/>
        </authorList>
    </citation>
    <scope>NUCLEOTIDE SEQUENCE [LARGE SCALE GENOMIC DNA]</scope>
    <source>
        <strain evidence="2 3">CECT 8576</strain>
    </source>
</reference>
<dbReference type="InterPro" id="IPR021426">
    <property type="entry name" value="DUF3073"/>
</dbReference>
<feature type="compositionally biased region" description="Basic and acidic residues" evidence="1">
    <location>
        <begin position="54"/>
        <end position="65"/>
    </location>
</feature>
<dbReference type="Proteomes" id="UP000548304">
    <property type="component" value="Unassembled WGS sequence"/>
</dbReference>
<comment type="caution">
    <text evidence="2">The sequence shown here is derived from an EMBL/GenBank/DDBJ whole genome shotgun (WGS) entry which is preliminary data.</text>
</comment>
<accession>A0A852YWR6</accession>
<keyword evidence="3" id="KW-1185">Reference proteome</keyword>
<evidence type="ECO:0008006" key="4">
    <source>
        <dbReference type="Google" id="ProtNLM"/>
    </source>
</evidence>
<feature type="compositionally biased region" description="Basic residues" evidence="1">
    <location>
        <begin position="8"/>
        <end position="18"/>
    </location>
</feature>
<dbReference type="Pfam" id="PF11273">
    <property type="entry name" value="DUF3073"/>
    <property type="match status" value="1"/>
</dbReference>
<feature type="compositionally biased region" description="Acidic residues" evidence="1">
    <location>
        <begin position="34"/>
        <end position="53"/>
    </location>
</feature>
<dbReference type="AlphaFoldDB" id="A0A852YWR6"/>
<proteinExistence type="predicted"/>
<name>A0A852YWR6_9ACTN</name>
<sequence length="65" mass="7446">MEGDVRMGRKRAKAKQAKIARELKYSSPPLDIEALQDELAEGESEEEDEDEGESRDSEKYDRNSE</sequence>
<organism evidence="2 3">
    <name type="scientific">Actinopolyspora biskrensis</name>
    <dbReference type="NCBI Taxonomy" id="1470178"/>
    <lineage>
        <taxon>Bacteria</taxon>
        <taxon>Bacillati</taxon>
        <taxon>Actinomycetota</taxon>
        <taxon>Actinomycetes</taxon>
        <taxon>Actinopolysporales</taxon>
        <taxon>Actinopolysporaceae</taxon>
        <taxon>Actinopolyspora</taxon>
    </lineage>
</organism>
<protein>
    <recommendedName>
        <fullName evidence="4">DUF3073 domain-containing protein</fullName>
    </recommendedName>
</protein>
<evidence type="ECO:0000256" key="1">
    <source>
        <dbReference type="SAM" id="MobiDB-lite"/>
    </source>
</evidence>
<evidence type="ECO:0000313" key="2">
    <source>
        <dbReference type="EMBL" id="NYH78172.1"/>
    </source>
</evidence>
<evidence type="ECO:0000313" key="3">
    <source>
        <dbReference type="Proteomes" id="UP000548304"/>
    </source>
</evidence>
<dbReference type="EMBL" id="JACBYW010000002">
    <property type="protein sequence ID" value="NYH78172.1"/>
    <property type="molecule type" value="Genomic_DNA"/>
</dbReference>
<feature type="region of interest" description="Disordered" evidence="1">
    <location>
        <begin position="1"/>
        <end position="65"/>
    </location>
</feature>